<dbReference type="EMBL" id="JBHSBA010000015">
    <property type="protein sequence ID" value="MFC4128460.1"/>
    <property type="molecule type" value="Genomic_DNA"/>
</dbReference>
<accession>A0ABV8LC39</accession>
<keyword evidence="3" id="KW-1185">Reference proteome</keyword>
<gene>
    <name evidence="2" type="ORF">ACFOW8_26380</name>
</gene>
<dbReference type="InterPro" id="IPR010982">
    <property type="entry name" value="Lambda_DNA-bd_dom_sf"/>
</dbReference>
<dbReference type="SUPFAM" id="SSF47413">
    <property type="entry name" value="lambda repressor-like DNA-binding domains"/>
    <property type="match status" value="1"/>
</dbReference>
<evidence type="ECO:0000313" key="2">
    <source>
        <dbReference type="EMBL" id="MFC4128460.1"/>
    </source>
</evidence>
<evidence type="ECO:0000313" key="3">
    <source>
        <dbReference type="Proteomes" id="UP001595767"/>
    </source>
</evidence>
<sequence length="139" mass="15436">MVTHFASRLNELFEAAPEGGAHPHTNRHVARTLRAAGHSISSPYLSQLRSGHRANPSPRTVAALAAYFHVEPDYFFVDVEVDGVAADQLIIERLHFRQPRTLLVRADGLSRDSMDLLTIMAERLRACEGLPVIPRDSLT</sequence>
<dbReference type="CDD" id="cd00093">
    <property type="entry name" value="HTH_XRE"/>
    <property type="match status" value="1"/>
</dbReference>
<comment type="caution">
    <text evidence="2">The sequence shown here is derived from an EMBL/GenBank/DDBJ whole genome shotgun (WGS) entry which is preliminary data.</text>
</comment>
<dbReference type="Gene3D" id="1.10.260.40">
    <property type="entry name" value="lambda repressor-like DNA-binding domains"/>
    <property type="match status" value="1"/>
</dbReference>
<dbReference type="InterPro" id="IPR001387">
    <property type="entry name" value="Cro/C1-type_HTH"/>
</dbReference>
<dbReference type="PROSITE" id="PS50943">
    <property type="entry name" value="HTH_CROC1"/>
    <property type="match status" value="1"/>
</dbReference>
<dbReference type="RefSeq" id="WP_378554226.1">
    <property type="nucleotide sequence ID" value="NZ_JBHSBA010000015.1"/>
</dbReference>
<evidence type="ECO:0000259" key="1">
    <source>
        <dbReference type="PROSITE" id="PS50943"/>
    </source>
</evidence>
<dbReference type="Proteomes" id="UP001595767">
    <property type="component" value="Unassembled WGS sequence"/>
</dbReference>
<protein>
    <submittedName>
        <fullName evidence="2">Helix-turn-helix domain-containing protein</fullName>
    </submittedName>
</protein>
<organism evidence="2 3">
    <name type="scientific">Nocardia rhizosphaerae</name>
    <dbReference type="NCBI Taxonomy" id="1691571"/>
    <lineage>
        <taxon>Bacteria</taxon>
        <taxon>Bacillati</taxon>
        <taxon>Actinomycetota</taxon>
        <taxon>Actinomycetes</taxon>
        <taxon>Mycobacteriales</taxon>
        <taxon>Nocardiaceae</taxon>
        <taxon>Nocardia</taxon>
    </lineage>
</organism>
<name>A0ABV8LC39_9NOCA</name>
<proteinExistence type="predicted"/>
<feature type="domain" description="HTH cro/C1-type" evidence="1">
    <location>
        <begin position="40"/>
        <end position="75"/>
    </location>
</feature>
<reference evidence="3" key="1">
    <citation type="journal article" date="2019" name="Int. J. Syst. Evol. Microbiol.">
        <title>The Global Catalogue of Microorganisms (GCM) 10K type strain sequencing project: providing services to taxonomists for standard genome sequencing and annotation.</title>
        <authorList>
            <consortium name="The Broad Institute Genomics Platform"/>
            <consortium name="The Broad Institute Genome Sequencing Center for Infectious Disease"/>
            <person name="Wu L."/>
            <person name="Ma J."/>
        </authorList>
    </citation>
    <scope>NUCLEOTIDE SEQUENCE [LARGE SCALE GENOMIC DNA]</scope>
    <source>
        <strain evidence="3">CGMCC 4.7204</strain>
    </source>
</reference>